<accession>A0A437SSD4</accession>
<evidence type="ECO:0000313" key="1">
    <source>
        <dbReference type="EMBL" id="RVU69846.1"/>
    </source>
</evidence>
<proteinExistence type="predicted"/>
<dbReference type="EMBL" id="RXIA01000054">
    <property type="protein sequence ID" value="RVU69846.1"/>
    <property type="molecule type" value="Genomic_DNA"/>
</dbReference>
<evidence type="ECO:0000313" key="2">
    <source>
        <dbReference type="Proteomes" id="UP000288291"/>
    </source>
</evidence>
<dbReference type="AlphaFoldDB" id="A0A437SSD4"/>
<protein>
    <submittedName>
        <fullName evidence="1">Uncharacterized protein</fullName>
    </submittedName>
</protein>
<keyword evidence="2" id="KW-1185">Reference proteome</keyword>
<sequence>MGGKVGNRNGEICHCVKRIEINKIKGISSGRSILHTKITPELPIIVLTLATFLKPERNV</sequence>
<dbReference type="Proteomes" id="UP000288291">
    <property type="component" value="Unassembled WGS sequence"/>
</dbReference>
<comment type="caution">
    <text evidence="1">The sequence shown here is derived from an EMBL/GenBank/DDBJ whole genome shotgun (WGS) entry which is preliminary data.</text>
</comment>
<organism evidence="1 2">
    <name type="scientific">Lactobacillus xujianguonis</name>
    <dbReference type="NCBI Taxonomy" id="2495899"/>
    <lineage>
        <taxon>Bacteria</taxon>
        <taxon>Bacillati</taxon>
        <taxon>Bacillota</taxon>
        <taxon>Bacilli</taxon>
        <taxon>Lactobacillales</taxon>
        <taxon>Lactobacillaceae</taxon>
        <taxon>Lactobacillus</taxon>
    </lineage>
</organism>
<reference evidence="1 2" key="1">
    <citation type="submission" date="2018-12" db="EMBL/GenBank/DDBJ databases">
        <authorList>
            <person name="Meng J."/>
        </authorList>
    </citation>
    <scope>NUCLEOTIDE SEQUENCE [LARGE SCALE GENOMIC DNA]</scope>
    <source>
        <strain evidence="1 2">HT111-2</strain>
    </source>
</reference>
<gene>
    <name evidence="1" type="ORF">EJK17_10925</name>
</gene>
<name>A0A437SSD4_9LACO</name>